<dbReference type="PANTHER" id="PTHR28604:SF2">
    <property type="entry name" value="RIKEN CDNA 2610028H24 GENE"/>
    <property type="match status" value="1"/>
</dbReference>
<dbReference type="OrthoDB" id="9685894at2759"/>
<reference evidence="3" key="1">
    <citation type="submission" date="2025-08" db="UniProtKB">
        <authorList>
            <consortium name="RefSeq"/>
        </authorList>
    </citation>
    <scope>IDENTIFICATION</scope>
    <source>
        <tissue evidence="3">Epidermis and Blubber</tissue>
    </source>
</reference>
<dbReference type="PANTHER" id="PTHR28604">
    <property type="match status" value="1"/>
</dbReference>
<protein>
    <submittedName>
        <fullName evidence="3">Uncharacterized protein C21orf58 homolog isoform X1</fullName>
    </submittedName>
</protein>
<feature type="region of interest" description="Disordered" evidence="1">
    <location>
        <begin position="24"/>
        <end position="51"/>
    </location>
</feature>
<accession>A0A8B8XDL2</accession>
<dbReference type="AlphaFoldDB" id="A0A8B8XDL2"/>
<evidence type="ECO:0000313" key="3">
    <source>
        <dbReference type="RefSeq" id="XP_036707778.1"/>
    </source>
</evidence>
<feature type="compositionally biased region" description="Polar residues" evidence="1">
    <location>
        <begin position="299"/>
        <end position="308"/>
    </location>
</feature>
<organism evidence="2 3">
    <name type="scientific">Balaenoptera musculus</name>
    <name type="common">Blue whale</name>
    <dbReference type="NCBI Taxonomy" id="9771"/>
    <lineage>
        <taxon>Eukaryota</taxon>
        <taxon>Metazoa</taxon>
        <taxon>Chordata</taxon>
        <taxon>Craniata</taxon>
        <taxon>Vertebrata</taxon>
        <taxon>Euteleostomi</taxon>
        <taxon>Mammalia</taxon>
        <taxon>Eutheria</taxon>
        <taxon>Laurasiatheria</taxon>
        <taxon>Artiodactyla</taxon>
        <taxon>Whippomorpha</taxon>
        <taxon>Cetacea</taxon>
        <taxon>Mysticeti</taxon>
        <taxon>Balaenopteridae</taxon>
        <taxon>Balaenoptera</taxon>
    </lineage>
</organism>
<sequence>MLDSSVADRLTRLTLKLLEKKLKQEREDVEAGSEDPHLTPGNEDGPEASLRSALRMRKDLLQRLWEQHLLEEVSRARAWRGLDGGARGSVLPPEVPPVGVHPAVSPAPPTLDPPQITQHPAPPPPTTIIQQLPQQPLIAQIPLPQAFPTQQSGSIKEGLKRTRLRTRPGTRRPTGLHACSQSSASAPPEFRAGSGRVIGGRPCVTEPSVPSLRRGGDDADAERTDAPDPHAEPDAQSPAPVSARARPPAPPPAGRLHPQTKSRGAGGSSSRNPRICGALRNTFLAPALCSSLKLPSAPSPTQMRNGLRSSGPLEPDELCWSLPPPSCPPGPLPTAALTLTPSRVRSHVGGRGAQEQRGAR</sequence>
<dbReference type="Proteomes" id="UP000694857">
    <property type="component" value="Chromosome 4"/>
</dbReference>
<feature type="region of interest" description="Disordered" evidence="1">
    <location>
        <begin position="294"/>
        <end position="336"/>
    </location>
</feature>
<dbReference type="KEGG" id="bmus:118895018"/>
<keyword evidence="2" id="KW-1185">Reference proteome</keyword>
<proteinExistence type="predicted"/>
<dbReference type="GeneID" id="118895018"/>
<dbReference type="RefSeq" id="XP_036707778.1">
    <property type="nucleotide sequence ID" value="XM_036851883.1"/>
</dbReference>
<feature type="compositionally biased region" description="Basic residues" evidence="1">
    <location>
        <begin position="161"/>
        <end position="170"/>
    </location>
</feature>
<feature type="region of interest" description="Disordered" evidence="1">
    <location>
        <begin position="147"/>
        <end position="275"/>
    </location>
</feature>
<evidence type="ECO:0000256" key="1">
    <source>
        <dbReference type="SAM" id="MobiDB-lite"/>
    </source>
</evidence>
<name>A0A8B8XDL2_BALMU</name>
<evidence type="ECO:0000313" key="2">
    <source>
        <dbReference type="Proteomes" id="UP000694857"/>
    </source>
</evidence>
<feature type="compositionally biased region" description="Low complexity" evidence="1">
    <location>
        <begin position="237"/>
        <end position="246"/>
    </location>
</feature>
<feature type="region of interest" description="Disordered" evidence="1">
    <location>
        <begin position="341"/>
        <end position="360"/>
    </location>
</feature>
<feature type="compositionally biased region" description="Basic and acidic residues" evidence="1">
    <location>
        <begin position="214"/>
        <end position="233"/>
    </location>
</feature>
<dbReference type="CTD" id="103350649"/>
<dbReference type="InterPro" id="IPR038915">
    <property type="entry name" value="PRR29-like"/>
</dbReference>
<gene>
    <name evidence="3" type="primary">C4H21orf58</name>
</gene>
<feature type="compositionally biased region" description="Pro residues" evidence="1">
    <location>
        <begin position="322"/>
        <end position="332"/>
    </location>
</feature>